<evidence type="ECO:0000313" key="2">
    <source>
        <dbReference type="EMBL" id="GIF08548.1"/>
    </source>
</evidence>
<reference evidence="2" key="1">
    <citation type="submission" date="2021-01" db="EMBL/GenBank/DDBJ databases">
        <title>Whole genome shotgun sequence of Actinoplanes siamensis NBRC 109076.</title>
        <authorList>
            <person name="Komaki H."/>
            <person name="Tamura T."/>
        </authorList>
    </citation>
    <scope>NUCLEOTIDE SEQUENCE</scope>
    <source>
        <strain evidence="2">NBRC 109076</strain>
    </source>
</reference>
<dbReference type="RefSeq" id="WP_307834038.1">
    <property type="nucleotide sequence ID" value="NZ_BOMW01000064.1"/>
</dbReference>
<dbReference type="Pfam" id="PF13560">
    <property type="entry name" value="HTH_31"/>
    <property type="match status" value="1"/>
</dbReference>
<feature type="domain" description="HTH cro/C1-type" evidence="1">
    <location>
        <begin position="17"/>
        <end position="71"/>
    </location>
</feature>
<dbReference type="AlphaFoldDB" id="A0A919NCD2"/>
<keyword evidence="3" id="KW-1185">Reference proteome</keyword>
<dbReference type="SMART" id="SM00530">
    <property type="entry name" value="HTH_XRE"/>
    <property type="match status" value="1"/>
</dbReference>
<proteinExistence type="predicted"/>
<gene>
    <name evidence="2" type="ORF">Asi03nite_60860</name>
</gene>
<comment type="caution">
    <text evidence="2">The sequence shown here is derived from an EMBL/GenBank/DDBJ whole genome shotgun (WGS) entry which is preliminary data.</text>
</comment>
<dbReference type="EMBL" id="BOMW01000064">
    <property type="protein sequence ID" value="GIF08548.1"/>
    <property type="molecule type" value="Genomic_DNA"/>
</dbReference>
<evidence type="ECO:0000313" key="3">
    <source>
        <dbReference type="Proteomes" id="UP000629619"/>
    </source>
</evidence>
<dbReference type="Proteomes" id="UP000629619">
    <property type="component" value="Unassembled WGS sequence"/>
</dbReference>
<dbReference type="Gene3D" id="1.10.260.40">
    <property type="entry name" value="lambda repressor-like DNA-binding domains"/>
    <property type="match status" value="1"/>
</dbReference>
<dbReference type="InterPro" id="IPR010982">
    <property type="entry name" value="Lambda_DNA-bd_dom_sf"/>
</dbReference>
<evidence type="ECO:0000259" key="1">
    <source>
        <dbReference type="PROSITE" id="PS50943"/>
    </source>
</evidence>
<organism evidence="2 3">
    <name type="scientific">Actinoplanes siamensis</name>
    <dbReference type="NCBI Taxonomy" id="1223317"/>
    <lineage>
        <taxon>Bacteria</taxon>
        <taxon>Bacillati</taxon>
        <taxon>Actinomycetota</taxon>
        <taxon>Actinomycetes</taxon>
        <taxon>Micromonosporales</taxon>
        <taxon>Micromonosporaceae</taxon>
        <taxon>Actinoplanes</taxon>
    </lineage>
</organism>
<dbReference type="InterPro" id="IPR001387">
    <property type="entry name" value="Cro/C1-type_HTH"/>
</dbReference>
<name>A0A919NCD2_9ACTN</name>
<dbReference type="CDD" id="cd00093">
    <property type="entry name" value="HTH_XRE"/>
    <property type="match status" value="1"/>
</dbReference>
<protein>
    <recommendedName>
        <fullName evidence="1">HTH cro/C1-type domain-containing protein</fullName>
    </recommendedName>
</protein>
<sequence length="406" mass="43327">MVLTGVDDADATPGGTLRRLRDAAGYSLAGLAKRAGMDRTLISMLERGKRPIRPHHAEALDKALGANGALQALVEGEGGAAMQRREAIAWMLSAVTSVTATTNRATLDEVLRFGLIGAMEQPEDWDSTISEMQRRLVLVPDEEFGATVGAKLLVVRKALADRSRSDDVRAAAMLSLLYGLWQGNQGRYGSAMGWYHTASALARKSGDPEIETYVLGRSASRGVYEGMSRKRVTELAEEALAVTGRPTLGGFEARGALAGVHAMTGNVDGGREQVRAMRALVGDLPDDGPTGPAARAANFDVFVEARAGDAQGAERARAETETALARTPLWLAESRIYYALSVARAGFVSGGAALALEAIRTVPWNVHTLAMAAADVLTAIPREDQSDEVMELRRYAAPATRPWETL</sequence>
<dbReference type="GO" id="GO:0003677">
    <property type="term" value="F:DNA binding"/>
    <property type="evidence" value="ECO:0007669"/>
    <property type="project" value="InterPro"/>
</dbReference>
<dbReference type="PROSITE" id="PS50943">
    <property type="entry name" value="HTH_CROC1"/>
    <property type="match status" value="1"/>
</dbReference>
<accession>A0A919NCD2</accession>
<dbReference type="SUPFAM" id="SSF47413">
    <property type="entry name" value="lambda repressor-like DNA-binding domains"/>
    <property type="match status" value="1"/>
</dbReference>